<protein>
    <submittedName>
        <fullName evidence="1">Uncharacterized protein</fullName>
    </submittedName>
</protein>
<dbReference type="AlphaFoldDB" id="A0A081KAU4"/>
<dbReference type="EMBL" id="JOJP01000001">
    <property type="protein sequence ID" value="KEI71270.1"/>
    <property type="molecule type" value="Genomic_DNA"/>
</dbReference>
<name>A0A081KAU4_9GAMM</name>
<dbReference type="RefSeq" id="WP_020582843.1">
    <property type="nucleotide sequence ID" value="NZ_JOJP01000001.1"/>
</dbReference>
<comment type="caution">
    <text evidence="1">The sequence shown here is derived from an EMBL/GenBank/DDBJ whole genome shotgun (WGS) entry which is preliminary data.</text>
</comment>
<reference evidence="1 2" key="1">
    <citation type="submission" date="2014-06" db="EMBL/GenBank/DDBJ databases">
        <title>Whole Genome Sequences of Three Symbiotic Endozoicomonas Bacteria.</title>
        <authorList>
            <person name="Neave M.J."/>
            <person name="Apprill A."/>
            <person name="Voolstra C.R."/>
        </authorList>
    </citation>
    <scope>NUCLEOTIDE SEQUENCE [LARGE SCALE GENOMIC DNA]</scope>
    <source>
        <strain evidence="1 2">DSM 22380</strain>
    </source>
</reference>
<proteinExistence type="predicted"/>
<keyword evidence="2" id="KW-1185">Reference proteome</keyword>
<evidence type="ECO:0000313" key="1">
    <source>
        <dbReference type="EMBL" id="KEI71270.1"/>
    </source>
</evidence>
<sequence>MMKKTLFILIVVIVFSGWMTQVDDDLSEEAVSLLERIDPDATSEAYFYLYGIFARDGENPAEVGKSLFAEYQTSVSDDSYHVDGYPKTKKLPLPEGAAFCQLQEAGCLEYLFSHAVNVERLLSEHRVLLSRSQAFLEFDEYKTLAKPSPEEPLPPYRYITAAERIKVLDAISAYNRGNARKAIDSLMLQFTTLRKAQALQDNITGKITFLMSLSDIIDVTSVILSREGLEADRIPGFTPSEKSFDTAIVREFKAHYDLFKGVDKHPEFFRTGGNVPGWYTRIFFKPNMTINAITSMHYRTERLAKLSPSAFASEIETLGFVPPSTSTLRNHIGNVLINVLSGSGYDKYVARFHDVDAKLALFNQRHHLTLEPGDMKNPYYGDEVPRENDGSYCFSGPLNDESALRCLRVNI</sequence>
<accession>A0A081KAU4</accession>
<dbReference type="STRING" id="305900.GV64_11415"/>
<evidence type="ECO:0000313" key="2">
    <source>
        <dbReference type="Proteomes" id="UP000027997"/>
    </source>
</evidence>
<dbReference type="Proteomes" id="UP000027997">
    <property type="component" value="Unassembled WGS sequence"/>
</dbReference>
<organism evidence="1 2">
    <name type="scientific">Endozoicomonas elysicola</name>
    <dbReference type="NCBI Taxonomy" id="305900"/>
    <lineage>
        <taxon>Bacteria</taxon>
        <taxon>Pseudomonadati</taxon>
        <taxon>Pseudomonadota</taxon>
        <taxon>Gammaproteobacteria</taxon>
        <taxon>Oceanospirillales</taxon>
        <taxon>Endozoicomonadaceae</taxon>
        <taxon>Endozoicomonas</taxon>
    </lineage>
</organism>
<dbReference type="eggNOG" id="ENOG5033777">
    <property type="taxonomic scope" value="Bacteria"/>
</dbReference>
<gene>
    <name evidence="1" type="ORF">GV64_11415</name>
</gene>